<keyword evidence="2" id="KW-0812">Transmembrane</keyword>
<organism evidence="3 5">
    <name type="scientific">Didymodactylos carnosus</name>
    <dbReference type="NCBI Taxonomy" id="1234261"/>
    <lineage>
        <taxon>Eukaryota</taxon>
        <taxon>Metazoa</taxon>
        <taxon>Spiralia</taxon>
        <taxon>Gnathifera</taxon>
        <taxon>Rotifera</taxon>
        <taxon>Eurotatoria</taxon>
        <taxon>Bdelloidea</taxon>
        <taxon>Philodinida</taxon>
        <taxon>Philodinidae</taxon>
        <taxon>Didymodactylos</taxon>
    </lineage>
</organism>
<keyword evidence="5" id="KW-1185">Reference proteome</keyword>
<evidence type="ECO:0000256" key="2">
    <source>
        <dbReference type="SAM" id="Phobius"/>
    </source>
</evidence>
<feature type="region of interest" description="Disordered" evidence="1">
    <location>
        <begin position="97"/>
        <end position="116"/>
    </location>
</feature>
<dbReference type="Proteomes" id="UP000681722">
    <property type="component" value="Unassembled WGS sequence"/>
</dbReference>
<comment type="caution">
    <text evidence="3">The sequence shown here is derived from an EMBL/GenBank/DDBJ whole genome shotgun (WGS) entry which is preliminary data.</text>
</comment>
<gene>
    <name evidence="3" type="ORF">GPM918_LOCUS31335</name>
    <name evidence="4" type="ORF">SRO942_LOCUS31972</name>
</gene>
<name>A0A815HXG0_9BILA</name>
<feature type="transmembrane region" description="Helical" evidence="2">
    <location>
        <begin position="34"/>
        <end position="56"/>
    </location>
</feature>
<evidence type="ECO:0000313" key="3">
    <source>
        <dbReference type="EMBL" id="CAF1360099.1"/>
    </source>
</evidence>
<evidence type="ECO:0000313" key="5">
    <source>
        <dbReference type="Proteomes" id="UP000663829"/>
    </source>
</evidence>
<dbReference type="EMBL" id="CAJOBC010069400">
    <property type="protein sequence ID" value="CAF4237393.1"/>
    <property type="molecule type" value="Genomic_DNA"/>
</dbReference>
<dbReference type="EMBL" id="CAJNOQ010015358">
    <property type="protein sequence ID" value="CAF1360099.1"/>
    <property type="molecule type" value="Genomic_DNA"/>
</dbReference>
<accession>A0A815HXG0</accession>
<feature type="non-terminal residue" evidence="3">
    <location>
        <position position="1"/>
    </location>
</feature>
<protein>
    <submittedName>
        <fullName evidence="3">Uncharacterized protein</fullName>
    </submittedName>
</protein>
<evidence type="ECO:0000313" key="4">
    <source>
        <dbReference type="EMBL" id="CAF4237393.1"/>
    </source>
</evidence>
<sequence>GLDIETKNLPKFTSLCLRDRPCSPYDENDVLELYYLKILCIMGLLSGILVIAVVFVNIETDAFSLGFGGGVRPPVYRPPVGIPTIPPFNPVRIPTWKPNPNPNDGDLPDIDGGNGSSGGAAPPFVPNACCSQKPSPFACSNGQVLGCSCACKDSLMIQNQENIDNLYLHSKMTDNHTKSVRINIDTPNNTIFTRIINEIDINEISIKEFNNETYTAHSHNHEINGVEMAGHSVVLYCTNNTPKFTAQAIPKLFSRTLCS</sequence>
<dbReference type="AlphaFoldDB" id="A0A815HXG0"/>
<proteinExistence type="predicted"/>
<evidence type="ECO:0000256" key="1">
    <source>
        <dbReference type="SAM" id="MobiDB-lite"/>
    </source>
</evidence>
<keyword evidence="2" id="KW-1133">Transmembrane helix</keyword>
<reference evidence="3" key="1">
    <citation type="submission" date="2021-02" db="EMBL/GenBank/DDBJ databases">
        <authorList>
            <person name="Nowell W R."/>
        </authorList>
    </citation>
    <scope>NUCLEOTIDE SEQUENCE</scope>
</reference>
<keyword evidence="2" id="KW-0472">Membrane</keyword>
<dbReference type="Proteomes" id="UP000663829">
    <property type="component" value="Unassembled WGS sequence"/>
</dbReference>